<dbReference type="Gramene" id="AET3Gv20622100.1">
    <property type="protein sequence ID" value="AET3Gv20622100.1"/>
    <property type="gene ID" value="AET3Gv20622100"/>
</dbReference>
<name>A0A453FA44_AEGTS</name>
<evidence type="ECO:0000313" key="1">
    <source>
        <dbReference type="EnsemblPlants" id="AET3Gv20622100.1"/>
    </source>
</evidence>
<accession>A0A453FA44</accession>
<reference evidence="1" key="4">
    <citation type="submission" date="2019-03" db="UniProtKB">
        <authorList>
            <consortium name="EnsemblPlants"/>
        </authorList>
    </citation>
    <scope>IDENTIFICATION</scope>
</reference>
<reference evidence="2" key="1">
    <citation type="journal article" date="2014" name="Science">
        <title>Ancient hybridizations among the ancestral genomes of bread wheat.</title>
        <authorList>
            <consortium name="International Wheat Genome Sequencing Consortium,"/>
            <person name="Marcussen T."/>
            <person name="Sandve S.R."/>
            <person name="Heier L."/>
            <person name="Spannagl M."/>
            <person name="Pfeifer M."/>
            <person name="Jakobsen K.S."/>
            <person name="Wulff B.B."/>
            <person name="Steuernagel B."/>
            <person name="Mayer K.F."/>
            <person name="Olsen O.A."/>
        </authorList>
    </citation>
    <scope>NUCLEOTIDE SEQUENCE [LARGE SCALE GENOMIC DNA]</scope>
    <source>
        <strain evidence="2">cv. AL8/78</strain>
    </source>
</reference>
<reference evidence="1" key="5">
    <citation type="journal article" date="2021" name="G3 (Bethesda)">
        <title>Aegilops tauschii genome assembly Aet v5.0 features greater sequence contiguity and improved annotation.</title>
        <authorList>
            <person name="Wang L."/>
            <person name="Zhu T."/>
            <person name="Rodriguez J.C."/>
            <person name="Deal K.R."/>
            <person name="Dubcovsky J."/>
            <person name="McGuire P.E."/>
            <person name="Lux T."/>
            <person name="Spannagl M."/>
            <person name="Mayer K.F.X."/>
            <person name="Baldrich P."/>
            <person name="Meyers B.C."/>
            <person name="Huo N."/>
            <person name="Gu Y.Q."/>
            <person name="Zhou H."/>
            <person name="Devos K.M."/>
            <person name="Bennetzen J.L."/>
            <person name="Unver T."/>
            <person name="Budak H."/>
            <person name="Gulick P.J."/>
            <person name="Galiba G."/>
            <person name="Kalapos B."/>
            <person name="Nelson D.R."/>
            <person name="Li P."/>
            <person name="You F.M."/>
            <person name="Luo M.C."/>
            <person name="Dvorak J."/>
        </authorList>
    </citation>
    <scope>NUCLEOTIDE SEQUENCE [LARGE SCALE GENOMIC DNA]</scope>
    <source>
        <strain evidence="1">cv. AL8/78</strain>
    </source>
</reference>
<reference evidence="2" key="2">
    <citation type="journal article" date="2017" name="Nat. Plants">
        <title>The Aegilops tauschii genome reveals multiple impacts of transposons.</title>
        <authorList>
            <person name="Zhao G."/>
            <person name="Zou C."/>
            <person name="Li K."/>
            <person name="Wang K."/>
            <person name="Li T."/>
            <person name="Gao L."/>
            <person name="Zhang X."/>
            <person name="Wang H."/>
            <person name="Yang Z."/>
            <person name="Liu X."/>
            <person name="Jiang W."/>
            <person name="Mao L."/>
            <person name="Kong X."/>
            <person name="Jiao Y."/>
            <person name="Jia J."/>
        </authorList>
    </citation>
    <scope>NUCLEOTIDE SEQUENCE [LARGE SCALE GENOMIC DNA]</scope>
    <source>
        <strain evidence="2">cv. AL8/78</strain>
    </source>
</reference>
<keyword evidence="2" id="KW-1185">Reference proteome</keyword>
<dbReference type="AlphaFoldDB" id="A0A453FA44"/>
<reference evidence="1" key="3">
    <citation type="journal article" date="2017" name="Nature">
        <title>Genome sequence of the progenitor of the wheat D genome Aegilops tauschii.</title>
        <authorList>
            <person name="Luo M.C."/>
            <person name="Gu Y.Q."/>
            <person name="Puiu D."/>
            <person name="Wang H."/>
            <person name="Twardziok S.O."/>
            <person name="Deal K.R."/>
            <person name="Huo N."/>
            <person name="Zhu T."/>
            <person name="Wang L."/>
            <person name="Wang Y."/>
            <person name="McGuire P.E."/>
            <person name="Liu S."/>
            <person name="Long H."/>
            <person name="Ramasamy R.K."/>
            <person name="Rodriguez J.C."/>
            <person name="Van S.L."/>
            <person name="Yuan L."/>
            <person name="Wang Z."/>
            <person name="Xia Z."/>
            <person name="Xiao L."/>
            <person name="Anderson O.D."/>
            <person name="Ouyang S."/>
            <person name="Liang Y."/>
            <person name="Zimin A.V."/>
            <person name="Pertea G."/>
            <person name="Qi P."/>
            <person name="Bennetzen J.L."/>
            <person name="Dai X."/>
            <person name="Dawson M.W."/>
            <person name="Muller H.G."/>
            <person name="Kugler K."/>
            <person name="Rivarola-Duarte L."/>
            <person name="Spannagl M."/>
            <person name="Mayer K.F.X."/>
            <person name="Lu F.H."/>
            <person name="Bevan M.W."/>
            <person name="Leroy P."/>
            <person name="Li P."/>
            <person name="You F.M."/>
            <person name="Sun Q."/>
            <person name="Liu Z."/>
            <person name="Lyons E."/>
            <person name="Wicker T."/>
            <person name="Salzberg S.L."/>
            <person name="Devos K.M."/>
            <person name="Dvorak J."/>
        </authorList>
    </citation>
    <scope>NUCLEOTIDE SEQUENCE [LARGE SCALE GENOMIC DNA]</scope>
    <source>
        <strain evidence="1">cv. AL8/78</strain>
    </source>
</reference>
<organism evidence="1 2">
    <name type="scientific">Aegilops tauschii subsp. strangulata</name>
    <name type="common">Goatgrass</name>
    <dbReference type="NCBI Taxonomy" id="200361"/>
    <lineage>
        <taxon>Eukaryota</taxon>
        <taxon>Viridiplantae</taxon>
        <taxon>Streptophyta</taxon>
        <taxon>Embryophyta</taxon>
        <taxon>Tracheophyta</taxon>
        <taxon>Spermatophyta</taxon>
        <taxon>Magnoliopsida</taxon>
        <taxon>Liliopsida</taxon>
        <taxon>Poales</taxon>
        <taxon>Poaceae</taxon>
        <taxon>BOP clade</taxon>
        <taxon>Pooideae</taxon>
        <taxon>Triticodae</taxon>
        <taxon>Triticeae</taxon>
        <taxon>Triticinae</taxon>
        <taxon>Aegilops</taxon>
    </lineage>
</organism>
<evidence type="ECO:0000313" key="2">
    <source>
        <dbReference type="Proteomes" id="UP000015105"/>
    </source>
</evidence>
<sequence>MTVCVGLDCLVDNHGGFHHHTLGDAALLHTRHTRREVKGQLKWARDRLPMEYLLPSVMIQCRYINYN</sequence>
<protein>
    <submittedName>
        <fullName evidence="1">Uncharacterized protein</fullName>
    </submittedName>
</protein>
<dbReference type="Proteomes" id="UP000015105">
    <property type="component" value="Chromosome 3D"/>
</dbReference>
<proteinExistence type="predicted"/>
<dbReference type="EnsemblPlants" id="AET3Gv20622100.1">
    <property type="protein sequence ID" value="AET3Gv20622100.1"/>
    <property type="gene ID" value="AET3Gv20622100"/>
</dbReference>